<dbReference type="AlphaFoldDB" id="A0A760RC58"/>
<proteinExistence type="predicted"/>
<dbReference type="Gene3D" id="1.10.443.10">
    <property type="entry name" value="Intergrase catalytic core"/>
    <property type="match status" value="1"/>
</dbReference>
<dbReference type="InterPro" id="IPR011010">
    <property type="entry name" value="DNA_brk_join_enz"/>
</dbReference>
<evidence type="ECO:0000313" key="3">
    <source>
        <dbReference type="EMBL" id="HAG2526455.1"/>
    </source>
</evidence>
<keyword evidence="1" id="KW-0233">DNA recombination</keyword>
<name>A0A760RC58_SALER</name>
<sequence>SHDTVSRWLSRALERAAADNVALSLSAVTPKTFRHSFAVHLLYNHISERELQEFMGHTRAESTQVYTRIFTLDASTRQSITFSFDGYTAAQALRLDTDSSE</sequence>
<reference evidence="3" key="2">
    <citation type="submission" date="2020-02" db="EMBL/GenBank/DDBJ databases">
        <authorList>
            <consortium name="NCBI Pathogen Detection Project"/>
        </authorList>
    </citation>
    <scope>NUCLEOTIDE SEQUENCE</scope>
    <source>
        <strain evidence="3">MA.CK_96/00012991</strain>
    </source>
</reference>
<dbReference type="Pfam" id="PF00589">
    <property type="entry name" value="Phage_integrase"/>
    <property type="match status" value="1"/>
</dbReference>
<evidence type="ECO:0000259" key="2">
    <source>
        <dbReference type="PROSITE" id="PS51898"/>
    </source>
</evidence>
<accession>A0A760RC58</accession>
<feature type="non-terminal residue" evidence="3">
    <location>
        <position position="1"/>
    </location>
</feature>
<reference evidence="3" key="1">
    <citation type="journal article" date="2018" name="Genome Biol.">
        <title>SKESA: strategic k-mer extension for scrupulous assemblies.</title>
        <authorList>
            <person name="Souvorov A."/>
            <person name="Agarwala R."/>
            <person name="Lipman D.J."/>
        </authorList>
    </citation>
    <scope>NUCLEOTIDE SEQUENCE</scope>
    <source>
        <strain evidence="3">MA.CK_96/00012991</strain>
    </source>
</reference>
<dbReference type="PROSITE" id="PS51898">
    <property type="entry name" value="TYR_RECOMBINASE"/>
    <property type="match status" value="1"/>
</dbReference>
<gene>
    <name evidence="3" type="ORF">G8V58_004642</name>
</gene>
<dbReference type="SUPFAM" id="SSF56349">
    <property type="entry name" value="DNA breaking-rejoining enzymes"/>
    <property type="match status" value="1"/>
</dbReference>
<dbReference type="InterPro" id="IPR002104">
    <property type="entry name" value="Integrase_catalytic"/>
</dbReference>
<protein>
    <submittedName>
        <fullName evidence="3">Phage integrase family protein</fullName>
    </submittedName>
</protein>
<dbReference type="InterPro" id="IPR013762">
    <property type="entry name" value="Integrase-like_cat_sf"/>
</dbReference>
<dbReference type="GO" id="GO:0015074">
    <property type="term" value="P:DNA integration"/>
    <property type="evidence" value="ECO:0007669"/>
    <property type="project" value="InterPro"/>
</dbReference>
<dbReference type="EMBL" id="DAAXTU010000022">
    <property type="protein sequence ID" value="HAG2526455.1"/>
    <property type="molecule type" value="Genomic_DNA"/>
</dbReference>
<organism evidence="3">
    <name type="scientific">Salmonella enterica</name>
    <name type="common">Salmonella choleraesuis</name>
    <dbReference type="NCBI Taxonomy" id="28901"/>
    <lineage>
        <taxon>Bacteria</taxon>
        <taxon>Pseudomonadati</taxon>
        <taxon>Pseudomonadota</taxon>
        <taxon>Gammaproteobacteria</taxon>
        <taxon>Enterobacterales</taxon>
        <taxon>Enterobacteriaceae</taxon>
        <taxon>Salmonella</taxon>
    </lineage>
</organism>
<dbReference type="GO" id="GO:0003677">
    <property type="term" value="F:DNA binding"/>
    <property type="evidence" value="ECO:0007669"/>
    <property type="project" value="InterPro"/>
</dbReference>
<feature type="domain" description="Tyr recombinase" evidence="2">
    <location>
        <begin position="1"/>
        <end position="82"/>
    </location>
</feature>
<dbReference type="GO" id="GO:0006310">
    <property type="term" value="P:DNA recombination"/>
    <property type="evidence" value="ECO:0007669"/>
    <property type="project" value="UniProtKB-KW"/>
</dbReference>
<evidence type="ECO:0000256" key="1">
    <source>
        <dbReference type="ARBA" id="ARBA00023172"/>
    </source>
</evidence>
<comment type="caution">
    <text evidence="3">The sequence shown here is derived from an EMBL/GenBank/DDBJ whole genome shotgun (WGS) entry which is preliminary data.</text>
</comment>